<evidence type="ECO:0000259" key="1">
    <source>
        <dbReference type="Pfam" id="PF08241"/>
    </source>
</evidence>
<dbReference type="PANTHER" id="PTHR43861:SF1">
    <property type="entry name" value="TRANS-ACONITATE 2-METHYLTRANSFERASE"/>
    <property type="match status" value="1"/>
</dbReference>
<organism evidence="2">
    <name type="scientific">uncultured Thermomicrobiales bacterium</name>
    <dbReference type="NCBI Taxonomy" id="1645740"/>
    <lineage>
        <taxon>Bacteria</taxon>
        <taxon>Pseudomonadati</taxon>
        <taxon>Thermomicrobiota</taxon>
        <taxon>Thermomicrobia</taxon>
        <taxon>Thermomicrobiales</taxon>
        <taxon>environmental samples</taxon>
    </lineage>
</organism>
<dbReference type="SUPFAM" id="SSF53335">
    <property type="entry name" value="S-adenosyl-L-methionine-dependent methyltransferases"/>
    <property type="match status" value="1"/>
</dbReference>
<name>A0A6J4TDA4_9BACT</name>
<dbReference type="InterPro" id="IPR029063">
    <property type="entry name" value="SAM-dependent_MTases_sf"/>
</dbReference>
<gene>
    <name evidence="2" type="ORF">AVDCRST_MAG73-140</name>
</gene>
<evidence type="ECO:0000313" key="2">
    <source>
        <dbReference type="EMBL" id="CAA9520437.1"/>
    </source>
</evidence>
<dbReference type="EMBL" id="CADCWE010000010">
    <property type="protein sequence ID" value="CAA9520437.1"/>
    <property type="molecule type" value="Genomic_DNA"/>
</dbReference>
<protein>
    <recommendedName>
        <fullName evidence="1">Methyltransferase type 11 domain-containing protein</fullName>
    </recommendedName>
</protein>
<dbReference type="CDD" id="cd02440">
    <property type="entry name" value="AdoMet_MTases"/>
    <property type="match status" value="1"/>
</dbReference>
<dbReference type="Gene3D" id="3.40.50.150">
    <property type="entry name" value="Vaccinia Virus protein VP39"/>
    <property type="match status" value="1"/>
</dbReference>
<sequence>MPDDRRATQTQAQTQWLDRVRATWAERAPWWDAMSETNAVSPDRTDDLRRTASALRLGDGATLLDAGCGTGQFALGFAAMGCRVVGVDLAPEMIERARGHAAARGLDVEFRVGDLGRLPDPDGTFAAVHARLALQFVPDLAGTLAELRRVLAPGGRLYAAVPGALSPIYDNAWRRLLNPDRGAINYAVPWELERVLEELGWTVVDGWGHYGAALSGEGNRFSAESVAGLDKRLQQAAATSWAVVAE</sequence>
<proteinExistence type="predicted"/>
<feature type="domain" description="Methyltransferase type 11" evidence="1">
    <location>
        <begin position="64"/>
        <end position="158"/>
    </location>
</feature>
<dbReference type="GO" id="GO:0008757">
    <property type="term" value="F:S-adenosylmethionine-dependent methyltransferase activity"/>
    <property type="evidence" value="ECO:0007669"/>
    <property type="project" value="InterPro"/>
</dbReference>
<dbReference type="PANTHER" id="PTHR43861">
    <property type="entry name" value="TRANS-ACONITATE 2-METHYLTRANSFERASE-RELATED"/>
    <property type="match status" value="1"/>
</dbReference>
<reference evidence="2" key="1">
    <citation type="submission" date="2020-02" db="EMBL/GenBank/DDBJ databases">
        <authorList>
            <person name="Meier V. D."/>
        </authorList>
    </citation>
    <scope>NUCLEOTIDE SEQUENCE</scope>
    <source>
        <strain evidence="2">AVDCRST_MAG73</strain>
    </source>
</reference>
<accession>A0A6J4TDA4</accession>
<dbReference type="Pfam" id="PF08241">
    <property type="entry name" value="Methyltransf_11"/>
    <property type="match status" value="1"/>
</dbReference>
<dbReference type="AlphaFoldDB" id="A0A6J4TDA4"/>
<dbReference type="InterPro" id="IPR013216">
    <property type="entry name" value="Methyltransf_11"/>
</dbReference>